<gene>
    <name evidence="3" type="ORF">MA16_Dca002728</name>
</gene>
<evidence type="ECO:0000256" key="2">
    <source>
        <dbReference type="SAM" id="Phobius"/>
    </source>
</evidence>
<reference evidence="3 4" key="2">
    <citation type="journal article" date="2017" name="Nature">
        <title>The Apostasia genome and the evolution of orchids.</title>
        <authorList>
            <person name="Zhang G.Q."/>
            <person name="Liu K.W."/>
            <person name="Li Z."/>
            <person name="Lohaus R."/>
            <person name="Hsiao Y.Y."/>
            <person name="Niu S.C."/>
            <person name="Wang J.Y."/>
            <person name="Lin Y.C."/>
            <person name="Xu Q."/>
            <person name="Chen L.J."/>
            <person name="Yoshida K."/>
            <person name="Fujiwara S."/>
            <person name="Wang Z.W."/>
            <person name="Zhang Y.Q."/>
            <person name="Mitsuda N."/>
            <person name="Wang M."/>
            <person name="Liu G.H."/>
            <person name="Pecoraro L."/>
            <person name="Huang H.X."/>
            <person name="Xiao X.J."/>
            <person name="Lin M."/>
            <person name="Wu X.Y."/>
            <person name="Wu W.L."/>
            <person name="Chen Y.Y."/>
            <person name="Chang S.B."/>
            <person name="Sakamoto S."/>
            <person name="Ohme-Takagi M."/>
            <person name="Yagi M."/>
            <person name="Zeng S.J."/>
            <person name="Shen C.Y."/>
            <person name="Yeh C.M."/>
            <person name="Luo Y.B."/>
            <person name="Tsai W.C."/>
            <person name="Van de Peer Y."/>
            <person name="Liu Z.J."/>
        </authorList>
    </citation>
    <scope>NUCLEOTIDE SEQUENCE [LARGE SCALE GENOMIC DNA]</scope>
    <source>
        <tissue evidence="3">The whole plant</tissue>
    </source>
</reference>
<feature type="region of interest" description="Disordered" evidence="1">
    <location>
        <begin position="42"/>
        <end position="66"/>
    </location>
</feature>
<dbReference type="PANTHER" id="PTHR36742:SF1">
    <property type="entry name" value="MYOSIN-G HEAVY CHAIN-LIKE PROTEIN"/>
    <property type="match status" value="1"/>
</dbReference>
<keyword evidence="2" id="KW-0812">Transmembrane</keyword>
<dbReference type="OrthoDB" id="531455at2759"/>
<evidence type="ECO:0000313" key="3">
    <source>
        <dbReference type="EMBL" id="PKU84216.1"/>
    </source>
</evidence>
<keyword evidence="4" id="KW-1185">Reference proteome</keyword>
<proteinExistence type="predicted"/>
<keyword evidence="2" id="KW-1133">Transmembrane helix</keyword>
<dbReference type="AlphaFoldDB" id="A0A2I0X8J6"/>
<keyword evidence="2" id="KW-0472">Membrane</keyword>
<name>A0A2I0X8J6_9ASPA</name>
<dbReference type="PANTHER" id="PTHR36742">
    <property type="entry name" value="MYOSIN-G HEAVY CHAIN-LIKE PROTEIN"/>
    <property type="match status" value="1"/>
</dbReference>
<feature type="compositionally biased region" description="Polar residues" evidence="1">
    <location>
        <begin position="45"/>
        <end position="66"/>
    </location>
</feature>
<evidence type="ECO:0000256" key="1">
    <source>
        <dbReference type="SAM" id="MobiDB-lite"/>
    </source>
</evidence>
<dbReference type="GO" id="GO:0009507">
    <property type="term" value="C:chloroplast"/>
    <property type="evidence" value="ECO:0007669"/>
    <property type="project" value="TreeGrafter"/>
</dbReference>
<sequence length="182" mass="20155">MASRIAPSPLPAASLRFQVSERLSTKSHALFINPYGADKKLSLPSRASQSDNVAEEQSATESSVRSQLDLLEQLTSTTNTGRGYESGGDTARPTIREQLAELTRGRDEDFTLQLGKKMKESLKKLNILTISQRRNIKRQTYLNEVSRRNDVTFFATIGAFILLPPLVILAAAIQTGYVQLFP</sequence>
<organism evidence="3 4">
    <name type="scientific">Dendrobium catenatum</name>
    <dbReference type="NCBI Taxonomy" id="906689"/>
    <lineage>
        <taxon>Eukaryota</taxon>
        <taxon>Viridiplantae</taxon>
        <taxon>Streptophyta</taxon>
        <taxon>Embryophyta</taxon>
        <taxon>Tracheophyta</taxon>
        <taxon>Spermatophyta</taxon>
        <taxon>Magnoliopsida</taxon>
        <taxon>Liliopsida</taxon>
        <taxon>Asparagales</taxon>
        <taxon>Orchidaceae</taxon>
        <taxon>Epidendroideae</taxon>
        <taxon>Malaxideae</taxon>
        <taxon>Dendrobiinae</taxon>
        <taxon>Dendrobium</taxon>
    </lineage>
</organism>
<protein>
    <submittedName>
        <fullName evidence="3">Uncharacterized protein</fullName>
    </submittedName>
</protein>
<evidence type="ECO:0000313" key="4">
    <source>
        <dbReference type="Proteomes" id="UP000233837"/>
    </source>
</evidence>
<dbReference type="Proteomes" id="UP000233837">
    <property type="component" value="Unassembled WGS sequence"/>
</dbReference>
<feature type="transmembrane region" description="Helical" evidence="2">
    <location>
        <begin position="151"/>
        <end position="173"/>
    </location>
</feature>
<dbReference type="EMBL" id="KZ502052">
    <property type="protein sequence ID" value="PKU84216.1"/>
    <property type="molecule type" value="Genomic_DNA"/>
</dbReference>
<accession>A0A2I0X8J6</accession>
<reference evidence="3 4" key="1">
    <citation type="journal article" date="2016" name="Sci. Rep.">
        <title>The Dendrobium catenatum Lindl. genome sequence provides insights into polysaccharide synthase, floral development and adaptive evolution.</title>
        <authorList>
            <person name="Zhang G.Q."/>
            <person name="Xu Q."/>
            <person name="Bian C."/>
            <person name="Tsai W.C."/>
            <person name="Yeh C.M."/>
            <person name="Liu K.W."/>
            <person name="Yoshida K."/>
            <person name="Zhang L.S."/>
            <person name="Chang S.B."/>
            <person name="Chen F."/>
            <person name="Shi Y."/>
            <person name="Su Y.Y."/>
            <person name="Zhang Y.Q."/>
            <person name="Chen L.J."/>
            <person name="Yin Y."/>
            <person name="Lin M."/>
            <person name="Huang H."/>
            <person name="Deng H."/>
            <person name="Wang Z.W."/>
            <person name="Zhu S.L."/>
            <person name="Zhao X."/>
            <person name="Deng C."/>
            <person name="Niu S.C."/>
            <person name="Huang J."/>
            <person name="Wang M."/>
            <person name="Liu G.H."/>
            <person name="Yang H.J."/>
            <person name="Xiao X.J."/>
            <person name="Hsiao Y.Y."/>
            <person name="Wu W.L."/>
            <person name="Chen Y.Y."/>
            <person name="Mitsuda N."/>
            <person name="Ohme-Takagi M."/>
            <person name="Luo Y.B."/>
            <person name="Van de Peer Y."/>
            <person name="Liu Z.J."/>
        </authorList>
    </citation>
    <scope>NUCLEOTIDE SEQUENCE [LARGE SCALE GENOMIC DNA]</scope>
    <source>
        <tissue evidence="3">The whole plant</tissue>
    </source>
</reference>